<evidence type="ECO:0000256" key="1">
    <source>
        <dbReference type="ARBA" id="ARBA00001964"/>
    </source>
</evidence>
<evidence type="ECO:0000313" key="7">
    <source>
        <dbReference type="Proteomes" id="UP000299102"/>
    </source>
</evidence>
<dbReference type="Gene3D" id="3.40.50.12470">
    <property type="match status" value="1"/>
</dbReference>
<organism evidence="6 7">
    <name type="scientific">Eumeta variegata</name>
    <name type="common">Bagworm moth</name>
    <name type="synonym">Eumeta japonica</name>
    <dbReference type="NCBI Taxonomy" id="151549"/>
    <lineage>
        <taxon>Eukaryota</taxon>
        <taxon>Metazoa</taxon>
        <taxon>Ecdysozoa</taxon>
        <taxon>Arthropoda</taxon>
        <taxon>Hexapoda</taxon>
        <taxon>Insecta</taxon>
        <taxon>Pterygota</taxon>
        <taxon>Neoptera</taxon>
        <taxon>Endopterygota</taxon>
        <taxon>Lepidoptera</taxon>
        <taxon>Glossata</taxon>
        <taxon>Ditrysia</taxon>
        <taxon>Tineoidea</taxon>
        <taxon>Psychidae</taxon>
        <taxon>Oiketicinae</taxon>
        <taxon>Eumeta</taxon>
    </lineage>
</organism>
<evidence type="ECO:0000256" key="3">
    <source>
        <dbReference type="ARBA" id="ARBA00023002"/>
    </source>
</evidence>
<dbReference type="SMART" id="SM00861">
    <property type="entry name" value="Transket_pyr"/>
    <property type="match status" value="1"/>
</dbReference>
<comment type="cofactor">
    <cofactor evidence="1">
        <name>thiamine diphosphate</name>
        <dbReference type="ChEBI" id="CHEBI:58937"/>
    </cofactor>
</comment>
<evidence type="ECO:0000256" key="2">
    <source>
        <dbReference type="ARBA" id="ARBA00006936"/>
    </source>
</evidence>
<dbReference type="STRING" id="151549.A0A4C1VYY3"/>
<keyword evidence="7" id="KW-1185">Reference proteome</keyword>
<evidence type="ECO:0000256" key="4">
    <source>
        <dbReference type="ARBA" id="ARBA00023052"/>
    </source>
</evidence>
<dbReference type="Gene3D" id="3.40.50.11610">
    <property type="entry name" value="Multifunctional 2-oxoglutarate metabolism enzyme, C-terminal domain"/>
    <property type="match status" value="1"/>
</dbReference>
<accession>A0A4C1VYY3</accession>
<dbReference type="PANTHER" id="PTHR23152:SF4">
    <property type="entry name" value="2-OXOADIPATE DEHYDROGENASE COMPLEX COMPONENT E1"/>
    <property type="match status" value="1"/>
</dbReference>
<keyword evidence="3" id="KW-0560">Oxidoreductase</keyword>
<dbReference type="GO" id="GO:0045252">
    <property type="term" value="C:oxoglutarate dehydrogenase complex"/>
    <property type="evidence" value="ECO:0007669"/>
    <property type="project" value="TreeGrafter"/>
</dbReference>
<sequence>MKCECIFVSRCVRTEGRQGSRKHVIVKKSRSTSAENKKILIAEGIADWAMGEALALGSLLRDRIHVRFTGEDVERGTMAHRHHVYHHQGVDGATYRVLDTLYPDQARYSLHNSSLSEFGVLGFEVGYSYTHPYLLSIWEAQYGDFADTAQPMFDTFIANGESKWVCQSGLVVQLPHGIDGAGPEHSSARIERYLQQADDDEDVLPDLDDPACARNIILSAQPYSITEMSKEFKFGRQSIEDGLASAQPAEDSSYGIVRKVEKIISKTVKIVFDAVNQLKNCNWIVANVTSTANYFHLVRRQIALPFRKPLILMTPKVGLKHPFYRSPFKDFLTGTTFQRRSTGNYWQRLPEIACQQYHQAAKDVVISPKILQCEVKCFK</sequence>
<dbReference type="AlphaFoldDB" id="A0A4C1VYY3"/>
<dbReference type="GO" id="GO:0006099">
    <property type="term" value="P:tricarboxylic acid cycle"/>
    <property type="evidence" value="ECO:0007669"/>
    <property type="project" value="TreeGrafter"/>
</dbReference>
<gene>
    <name evidence="6" type="primary">ogdh-1</name>
    <name evidence="6" type="ORF">EVAR_82230_1</name>
</gene>
<dbReference type="InterPro" id="IPR011603">
    <property type="entry name" value="2oxoglutarate_DH_E1"/>
</dbReference>
<name>A0A4C1VYY3_EUMVA</name>
<keyword evidence="4" id="KW-0786">Thiamine pyrophosphate</keyword>
<dbReference type="GO" id="GO:0004591">
    <property type="term" value="F:oxoglutarate dehydrogenase (succinyl-transferring) activity"/>
    <property type="evidence" value="ECO:0007669"/>
    <property type="project" value="TreeGrafter"/>
</dbReference>
<dbReference type="OrthoDB" id="413077at2759"/>
<dbReference type="InterPro" id="IPR005475">
    <property type="entry name" value="Transketolase-like_Pyr-bd"/>
</dbReference>
<protein>
    <submittedName>
        <fullName evidence="6">2-oxoglutarate dehydrogenase, mitochondrial</fullName>
    </submittedName>
</protein>
<reference evidence="6 7" key="1">
    <citation type="journal article" date="2019" name="Commun. Biol.">
        <title>The bagworm genome reveals a unique fibroin gene that provides high tensile strength.</title>
        <authorList>
            <person name="Kono N."/>
            <person name="Nakamura H."/>
            <person name="Ohtoshi R."/>
            <person name="Tomita M."/>
            <person name="Numata K."/>
            <person name="Arakawa K."/>
        </authorList>
    </citation>
    <scope>NUCLEOTIDE SEQUENCE [LARGE SCALE GENOMIC DNA]</scope>
</reference>
<evidence type="ECO:0000313" key="6">
    <source>
        <dbReference type="EMBL" id="GBP43800.1"/>
    </source>
</evidence>
<dbReference type="Pfam" id="PF02779">
    <property type="entry name" value="Transket_pyr"/>
    <property type="match status" value="1"/>
</dbReference>
<dbReference type="InterPro" id="IPR042179">
    <property type="entry name" value="KGD_C_sf"/>
</dbReference>
<comment type="similarity">
    <text evidence="2">Belongs to the alpha-ketoglutarate dehydrogenase family.</text>
</comment>
<dbReference type="PANTHER" id="PTHR23152">
    <property type="entry name" value="2-OXOGLUTARATE DEHYDROGENASE"/>
    <property type="match status" value="1"/>
</dbReference>
<feature type="domain" description="Transketolase-like pyrimidine-binding" evidence="5">
    <location>
        <begin position="46"/>
        <end position="241"/>
    </location>
</feature>
<dbReference type="InterPro" id="IPR029061">
    <property type="entry name" value="THDP-binding"/>
</dbReference>
<dbReference type="Proteomes" id="UP000299102">
    <property type="component" value="Unassembled WGS sequence"/>
</dbReference>
<dbReference type="GO" id="GO:0005739">
    <property type="term" value="C:mitochondrion"/>
    <property type="evidence" value="ECO:0007669"/>
    <property type="project" value="TreeGrafter"/>
</dbReference>
<dbReference type="GO" id="GO:0030976">
    <property type="term" value="F:thiamine pyrophosphate binding"/>
    <property type="evidence" value="ECO:0007669"/>
    <property type="project" value="InterPro"/>
</dbReference>
<evidence type="ECO:0000259" key="5">
    <source>
        <dbReference type="SMART" id="SM00861"/>
    </source>
</evidence>
<proteinExistence type="inferred from homology"/>
<dbReference type="SUPFAM" id="SSF52518">
    <property type="entry name" value="Thiamin diphosphate-binding fold (THDP-binding)"/>
    <property type="match status" value="1"/>
</dbReference>
<dbReference type="EMBL" id="BGZK01000443">
    <property type="protein sequence ID" value="GBP43800.1"/>
    <property type="molecule type" value="Genomic_DNA"/>
</dbReference>
<comment type="caution">
    <text evidence="6">The sequence shown here is derived from an EMBL/GenBank/DDBJ whole genome shotgun (WGS) entry which is preliminary data.</text>
</comment>